<comment type="caution">
    <text evidence="1">The sequence shown here is derived from an EMBL/GenBank/DDBJ whole genome shotgun (WGS) entry which is preliminary data.</text>
</comment>
<dbReference type="Proteomes" id="UP000237105">
    <property type="component" value="Unassembled WGS sequence"/>
</dbReference>
<keyword evidence="2" id="KW-1185">Reference proteome</keyword>
<evidence type="ECO:0000313" key="1">
    <source>
        <dbReference type="EMBL" id="PON62731.1"/>
    </source>
</evidence>
<reference evidence="2" key="1">
    <citation type="submission" date="2016-06" db="EMBL/GenBank/DDBJ databases">
        <title>Parallel loss of symbiosis genes in relatives of nitrogen-fixing non-legume Parasponia.</title>
        <authorList>
            <person name="Van Velzen R."/>
            <person name="Holmer R."/>
            <person name="Bu F."/>
            <person name="Rutten L."/>
            <person name="Van Zeijl A."/>
            <person name="Liu W."/>
            <person name="Santuari L."/>
            <person name="Cao Q."/>
            <person name="Sharma T."/>
            <person name="Shen D."/>
            <person name="Roswanjaya Y."/>
            <person name="Wardhani T."/>
            <person name="Kalhor M.S."/>
            <person name="Jansen J."/>
            <person name="Van den Hoogen J."/>
            <person name="Gungor B."/>
            <person name="Hartog M."/>
            <person name="Hontelez J."/>
            <person name="Verver J."/>
            <person name="Yang W.-C."/>
            <person name="Schijlen E."/>
            <person name="Repin R."/>
            <person name="Schilthuizen M."/>
            <person name="Schranz E."/>
            <person name="Heidstra R."/>
            <person name="Miyata K."/>
            <person name="Fedorova E."/>
            <person name="Kohlen W."/>
            <person name="Bisseling T."/>
            <person name="Smit S."/>
            <person name="Geurts R."/>
        </authorList>
    </citation>
    <scope>NUCLEOTIDE SEQUENCE [LARGE SCALE GENOMIC DNA]</scope>
    <source>
        <strain evidence="2">cv. WU1-14</strain>
    </source>
</reference>
<gene>
    <name evidence="1" type="ORF">PanWU01x14_136430</name>
</gene>
<proteinExistence type="predicted"/>
<dbReference type="EMBL" id="JXTB01000110">
    <property type="protein sequence ID" value="PON62731.1"/>
    <property type="molecule type" value="Genomic_DNA"/>
</dbReference>
<dbReference type="AlphaFoldDB" id="A0A2P5CNX2"/>
<dbReference type="OrthoDB" id="1928087at2759"/>
<accession>A0A2P5CNX2</accession>
<protein>
    <submittedName>
        <fullName evidence="1">Uncharacterized protein</fullName>
    </submittedName>
</protein>
<organism evidence="1 2">
    <name type="scientific">Parasponia andersonii</name>
    <name type="common">Sponia andersonii</name>
    <dbReference type="NCBI Taxonomy" id="3476"/>
    <lineage>
        <taxon>Eukaryota</taxon>
        <taxon>Viridiplantae</taxon>
        <taxon>Streptophyta</taxon>
        <taxon>Embryophyta</taxon>
        <taxon>Tracheophyta</taxon>
        <taxon>Spermatophyta</taxon>
        <taxon>Magnoliopsida</taxon>
        <taxon>eudicotyledons</taxon>
        <taxon>Gunneridae</taxon>
        <taxon>Pentapetalae</taxon>
        <taxon>rosids</taxon>
        <taxon>fabids</taxon>
        <taxon>Rosales</taxon>
        <taxon>Cannabaceae</taxon>
        <taxon>Parasponia</taxon>
    </lineage>
</organism>
<name>A0A2P5CNX2_PARAD</name>
<sequence length="126" mass="15058">MRNKADIYKTVCEPKENRYIHIQVYFSLLPNKKKDHLLKHRRVFAGSHPRLSDLAWSSENFETARTRRQLENTTSAVQDMWIADEKSLQQLHRKKLPNIFVNVSTHWNTNRHALAQRQSFVIEYLQ</sequence>
<evidence type="ECO:0000313" key="2">
    <source>
        <dbReference type="Proteomes" id="UP000237105"/>
    </source>
</evidence>